<dbReference type="Proteomes" id="UP001202248">
    <property type="component" value="Unassembled WGS sequence"/>
</dbReference>
<proteinExistence type="predicted"/>
<evidence type="ECO:0008006" key="3">
    <source>
        <dbReference type="Google" id="ProtNLM"/>
    </source>
</evidence>
<evidence type="ECO:0000313" key="2">
    <source>
        <dbReference type="Proteomes" id="UP001202248"/>
    </source>
</evidence>
<protein>
    <recommendedName>
        <fullName evidence="3">XRE family transcriptional regulator</fullName>
    </recommendedName>
</protein>
<reference evidence="1 2" key="1">
    <citation type="submission" date="2022-02" db="EMBL/GenBank/DDBJ databases">
        <authorList>
            <person name="Min J."/>
        </authorList>
    </citation>
    <scope>NUCLEOTIDE SEQUENCE [LARGE SCALE GENOMIC DNA]</scope>
    <source>
        <strain evidence="1 2">GR10-1</strain>
    </source>
</reference>
<comment type="caution">
    <text evidence="1">The sequence shown here is derived from an EMBL/GenBank/DDBJ whole genome shotgun (WGS) entry which is preliminary data.</text>
</comment>
<evidence type="ECO:0000313" key="1">
    <source>
        <dbReference type="EMBL" id="MCH5597630.1"/>
    </source>
</evidence>
<sequence>MLIEVAKDFYTLIEKMPALIDASGYRNDYLAGKIGIKPQTFSAKKQSGSWTKEELLNLLTLIENEDTEDAYLLEAMRARKDEPLISIDELKRELGYEG</sequence>
<organism evidence="1 2">
    <name type="scientific">Niabella ginsengisoli</name>
    <dbReference type="NCBI Taxonomy" id="522298"/>
    <lineage>
        <taxon>Bacteria</taxon>
        <taxon>Pseudomonadati</taxon>
        <taxon>Bacteroidota</taxon>
        <taxon>Chitinophagia</taxon>
        <taxon>Chitinophagales</taxon>
        <taxon>Chitinophagaceae</taxon>
        <taxon>Niabella</taxon>
    </lineage>
</organism>
<keyword evidence="2" id="KW-1185">Reference proteome</keyword>
<gene>
    <name evidence="1" type="ORF">MKP09_06765</name>
</gene>
<dbReference type="RefSeq" id="WP_240827005.1">
    <property type="nucleotide sequence ID" value="NZ_JAKWBL010000001.1"/>
</dbReference>
<name>A0ABS9SH16_9BACT</name>
<accession>A0ABS9SH16</accession>
<dbReference type="EMBL" id="JAKWBL010000001">
    <property type="protein sequence ID" value="MCH5597630.1"/>
    <property type="molecule type" value="Genomic_DNA"/>
</dbReference>